<accession>A0A3A1WVX8</accession>
<dbReference type="SUPFAM" id="SSF54593">
    <property type="entry name" value="Glyoxalase/Bleomycin resistance protein/Dihydroxybiphenyl dioxygenase"/>
    <property type="match status" value="1"/>
</dbReference>
<sequence length="124" mass="12966">MPDGAFLGIDHSAITVADADRSIAFYAALGFRLHGRQQNRGVEQQRLDGLAVPVRVEVVSLVPPGGAPPHLELLCYRSPAATRAPAPDGSRFATVLCLSGEADAAAPVADPDGHRLLRGAFTQA</sequence>
<gene>
    <name evidence="2" type="ORF">D3218_04375</name>
</gene>
<evidence type="ECO:0000313" key="3">
    <source>
        <dbReference type="Proteomes" id="UP000265750"/>
    </source>
</evidence>
<name>A0A3A1WVX8_9HYPH</name>
<feature type="domain" description="Glyoxalase/fosfomycin resistance/dioxygenase" evidence="1">
    <location>
        <begin position="8"/>
        <end position="69"/>
    </location>
</feature>
<evidence type="ECO:0000259" key="1">
    <source>
        <dbReference type="Pfam" id="PF00903"/>
    </source>
</evidence>
<dbReference type="InterPro" id="IPR004360">
    <property type="entry name" value="Glyas_Fos-R_dOase_dom"/>
</dbReference>
<proteinExistence type="predicted"/>
<dbReference type="InterPro" id="IPR029068">
    <property type="entry name" value="Glyas_Bleomycin-R_OHBP_Dase"/>
</dbReference>
<dbReference type="Proteomes" id="UP000265750">
    <property type="component" value="Unassembled WGS sequence"/>
</dbReference>
<protein>
    <recommendedName>
        <fullName evidence="1">Glyoxalase/fosfomycin resistance/dioxygenase domain-containing protein</fullName>
    </recommendedName>
</protein>
<dbReference type="OrthoDB" id="9788468at2"/>
<organism evidence="2 3">
    <name type="scientific">Aureimonas flava</name>
    <dbReference type="NCBI Taxonomy" id="2320271"/>
    <lineage>
        <taxon>Bacteria</taxon>
        <taxon>Pseudomonadati</taxon>
        <taxon>Pseudomonadota</taxon>
        <taxon>Alphaproteobacteria</taxon>
        <taxon>Hyphomicrobiales</taxon>
        <taxon>Aurantimonadaceae</taxon>
        <taxon>Aureimonas</taxon>
    </lineage>
</organism>
<comment type="caution">
    <text evidence="2">The sequence shown here is derived from an EMBL/GenBank/DDBJ whole genome shotgun (WGS) entry which is preliminary data.</text>
</comment>
<dbReference type="AlphaFoldDB" id="A0A3A1WVX8"/>
<evidence type="ECO:0000313" key="2">
    <source>
        <dbReference type="EMBL" id="RIY02841.1"/>
    </source>
</evidence>
<dbReference type="EMBL" id="QYRN01000002">
    <property type="protein sequence ID" value="RIY02841.1"/>
    <property type="molecule type" value="Genomic_DNA"/>
</dbReference>
<keyword evidence="3" id="KW-1185">Reference proteome</keyword>
<dbReference type="Gene3D" id="3.10.180.10">
    <property type="entry name" value="2,3-Dihydroxybiphenyl 1,2-Dioxygenase, domain 1"/>
    <property type="match status" value="1"/>
</dbReference>
<dbReference type="Pfam" id="PF00903">
    <property type="entry name" value="Glyoxalase"/>
    <property type="match status" value="1"/>
</dbReference>
<reference evidence="3" key="1">
    <citation type="submission" date="2018-09" db="EMBL/GenBank/DDBJ databases">
        <authorList>
            <person name="Tuo L."/>
        </authorList>
    </citation>
    <scope>NUCLEOTIDE SEQUENCE [LARGE SCALE GENOMIC DNA]</scope>
    <source>
        <strain evidence="3">M2BS4Y-1</strain>
    </source>
</reference>